<evidence type="ECO:0000256" key="1">
    <source>
        <dbReference type="SAM" id="MobiDB-lite"/>
    </source>
</evidence>
<gene>
    <name evidence="3" type="ORF">A3D71_00725</name>
</gene>
<dbReference type="GO" id="GO:0008425">
    <property type="term" value="F:2-methoxy-6-polyprenyl-1,4-benzoquinol methyltransferase activity"/>
    <property type="evidence" value="ECO:0007669"/>
    <property type="project" value="TreeGrafter"/>
</dbReference>
<dbReference type="Proteomes" id="UP000177652">
    <property type="component" value="Unassembled WGS sequence"/>
</dbReference>
<dbReference type="AlphaFoldDB" id="A0A1F6DWT8"/>
<dbReference type="Pfam" id="PF13649">
    <property type="entry name" value="Methyltransf_25"/>
    <property type="match status" value="1"/>
</dbReference>
<name>A0A1F6DWT8_9BACT</name>
<dbReference type="EMBL" id="MFLK01000029">
    <property type="protein sequence ID" value="OGG65878.1"/>
    <property type="molecule type" value="Genomic_DNA"/>
</dbReference>
<comment type="caution">
    <text evidence="3">The sequence shown here is derived from an EMBL/GenBank/DDBJ whole genome shotgun (WGS) entry which is preliminary data.</text>
</comment>
<feature type="domain" description="Methyltransferase" evidence="2">
    <location>
        <begin position="80"/>
        <end position="178"/>
    </location>
</feature>
<sequence length="293" mass="32932">MDDGDIRPVESHRELPKGSDFSQISPEVLKASESWGVNDYNDISEVYEDAMGADMAEIIFPVHKQLLATELNFAEKHRFLDVCCGTGSYLRQLSQAVSSDSELYGLDLSKGQIEAAREKDAGGIPVKIKYAEGDAVTTEFPQQCDVVTMNLDTMNHLQRPEDWEVVLKKIHDALKPDGLFLFDINTQKRLVQDLNFPEVIVKPGLVHMDIGIGSEEMGDFIKQQHLMLAFKTMPDGTIKDYHARIQHIAPTEEKLYEMLGAAGFTSAQPVPISQEVRGKHIFLKNRLFIKARK</sequence>
<evidence type="ECO:0000259" key="2">
    <source>
        <dbReference type="Pfam" id="PF13649"/>
    </source>
</evidence>
<dbReference type="STRING" id="1798497.A3D71_00725"/>
<feature type="region of interest" description="Disordered" evidence="1">
    <location>
        <begin position="1"/>
        <end position="20"/>
    </location>
</feature>
<dbReference type="Gene3D" id="3.40.50.150">
    <property type="entry name" value="Vaccinia Virus protein VP39"/>
    <property type="match status" value="1"/>
</dbReference>
<proteinExistence type="predicted"/>
<dbReference type="SUPFAM" id="SSF53335">
    <property type="entry name" value="S-adenosyl-L-methionine-dependent methyltransferases"/>
    <property type="match status" value="1"/>
</dbReference>
<reference evidence="3 4" key="1">
    <citation type="journal article" date="2016" name="Nat. Commun.">
        <title>Thousands of microbial genomes shed light on interconnected biogeochemical processes in an aquifer system.</title>
        <authorList>
            <person name="Anantharaman K."/>
            <person name="Brown C.T."/>
            <person name="Hug L.A."/>
            <person name="Sharon I."/>
            <person name="Castelle C.J."/>
            <person name="Probst A.J."/>
            <person name="Thomas B.C."/>
            <person name="Singh A."/>
            <person name="Wilkins M.J."/>
            <person name="Karaoz U."/>
            <person name="Brodie E.L."/>
            <person name="Williams K.H."/>
            <person name="Hubbard S.S."/>
            <person name="Banfield J.F."/>
        </authorList>
    </citation>
    <scope>NUCLEOTIDE SEQUENCE [LARGE SCALE GENOMIC DNA]</scope>
</reference>
<dbReference type="PANTHER" id="PTHR43591:SF104">
    <property type="entry name" value="METHYLTRANSFERASE DOMAIN-CONTAINING PROTEIN"/>
    <property type="match status" value="1"/>
</dbReference>
<organism evidence="3 4">
    <name type="scientific">Candidatus Kaiserbacteria bacterium RIFCSPHIGHO2_02_FULL_55_20</name>
    <dbReference type="NCBI Taxonomy" id="1798497"/>
    <lineage>
        <taxon>Bacteria</taxon>
        <taxon>Candidatus Kaiseribacteriota</taxon>
    </lineage>
</organism>
<protein>
    <recommendedName>
        <fullName evidence="2">Methyltransferase domain-containing protein</fullName>
    </recommendedName>
</protein>
<dbReference type="CDD" id="cd02440">
    <property type="entry name" value="AdoMet_MTases"/>
    <property type="match status" value="1"/>
</dbReference>
<dbReference type="InterPro" id="IPR041698">
    <property type="entry name" value="Methyltransf_25"/>
</dbReference>
<evidence type="ECO:0000313" key="3">
    <source>
        <dbReference type="EMBL" id="OGG65878.1"/>
    </source>
</evidence>
<feature type="compositionally biased region" description="Basic and acidic residues" evidence="1">
    <location>
        <begin position="1"/>
        <end position="17"/>
    </location>
</feature>
<dbReference type="InterPro" id="IPR029063">
    <property type="entry name" value="SAM-dependent_MTases_sf"/>
</dbReference>
<evidence type="ECO:0000313" key="4">
    <source>
        <dbReference type="Proteomes" id="UP000177652"/>
    </source>
</evidence>
<dbReference type="PANTHER" id="PTHR43591">
    <property type="entry name" value="METHYLTRANSFERASE"/>
    <property type="match status" value="1"/>
</dbReference>
<accession>A0A1F6DWT8</accession>